<reference evidence="1" key="1">
    <citation type="submission" date="2021-01" db="EMBL/GenBank/DDBJ databases">
        <title>Whole genome shotgun sequence of Actinoplanes siamensis NBRC 109076.</title>
        <authorList>
            <person name="Komaki H."/>
            <person name="Tamura T."/>
        </authorList>
    </citation>
    <scope>NUCLEOTIDE SEQUENCE</scope>
    <source>
        <strain evidence="1">NBRC 109076</strain>
    </source>
</reference>
<evidence type="ECO:0000313" key="1">
    <source>
        <dbReference type="EMBL" id="GIF07367.1"/>
    </source>
</evidence>
<dbReference type="AlphaFoldDB" id="A0A919NAL9"/>
<evidence type="ECO:0000313" key="2">
    <source>
        <dbReference type="Proteomes" id="UP000629619"/>
    </source>
</evidence>
<dbReference type="EMBL" id="BOMW01000047">
    <property type="protein sequence ID" value="GIF07367.1"/>
    <property type="molecule type" value="Genomic_DNA"/>
</dbReference>
<accession>A0A919NAL9</accession>
<keyword evidence="2" id="KW-1185">Reference proteome</keyword>
<comment type="caution">
    <text evidence="1">The sequence shown here is derived from an EMBL/GenBank/DDBJ whole genome shotgun (WGS) entry which is preliminary data.</text>
</comment>
<organism evidence="1 2">
    <name type="scientific">Actinoplanes siamensis</name>
    <dbReference type="NCBI Taxonomy" id="1223317"/>
    <lineage>
        <taxon>Bacteria</taxon>
        <taxon>Bacillati</taxon>
        <taxon>Actinomycetota</taxon>
        <taxon>Actinomycetes</taxon>
        <taxon>Micromonosporales</taxon>
        <taxon>Micromonosporaceae</taxon>
        <taxon>Actinoplanes</taxon>
    </lineage>
</organism>
<name>A0A919NAL9_9ACTN</name>
<protein>
    <submittedName>
        <fullName evidence="1">Uncharacterized protein</fullName>
    </submittedName>
</protein>
<gene>
    <name evidence="1" type="ORF">Asi03nite_49050</name>
</gene>
<dbReference type="Proteomes" id="UP000629619">
    <property type="component" value="Unassembled WGS sequence"/>
</dbReference>
<sequence>MWWVRNSQPSIGGVAVRARRGNVRRVTIPRRTRIGATAAAAGGPAQAGVGHGNGQLTVPLGTRATIDTAAATLTVEAGVRAVH</sequence>
<proteinExistence type="predicted"/>